<feature type="domain" description="Endonuclease GajA/Old nuclease/RecF-like AAA" evidence="1">
    <location>
        <begin position="1"/>
        <end position="105"/>
    </location>
</feature>
<dbReference type="InterPro" id="IPR027417">
    <property type="entry name" value="P-loop_NTPase"/>
</dbReference>
<dbReference type="Proteomes" id="UP000199516">
    <property type="component" value="Unassembled WGS sequence"/>
</dbReference>
<accession>A0A1I2DJA0</accession>
<dbReference type="PANTHER" id="PTHR43581">
    <property type="entry name" value="ATP/GTP PHOSPHATASE"/>
    <property type="match status" value="1"/>
</dbReference>
<dbReference type="Pfam" id="PF20469">
    <property type="entry name" value="OLD-like_TOPRIM"/>
    <property type="match status" value="1"/>
</dbReference>
<organism evidence="3 4">
    <name type="scientific">Alteribacillus iranensis</name>
    <dbReference type="NCBI Taxonomy" id="930128"/>
    <lineage>
        <taxon>Bacteria</taxon>
        <taxon>Bacillati</taxon>
        <taxon>Bacillota</taxon>
        <taxon>Bacilli</taxon>
        <taxon>Bacillales</taxon>
        <taxon>Bacillaceae</taxon>
        <taxon>Alteribacillus</taxon>
    </lineage>
</organism>
<dbReference type="InterPro" id="IPR051396">
    <property type="entry name" value="Bact_Antivir_Def_Nuclease"/>
</dbReference>
<dbReference type="PANTHER" id="PTHR43581:SF4">
    <property type="entry name" value="ATP_GTP PHOSPHATASE"/>
    <property type="match status" value="1"/>
</dbReference>
<evidence type="ECO:0000313" key="3">
    <source>
        <dbReference type="EMBL" id="SFE80695.1"/>
    </source>
</evidence>
<evidence type="ECO:0000259" key="1">
    <source>
        <dbReference type="Pfam" id="PF13175"/>
    </source>
</evidence>
<dbReference type="Pfam" id="PF13175">
    <property type="entry name" value="AAA_15"/>
    <property type="match status" value="2"/>
</dbReference>
<reference evidence="3 4" key="1">
    <citation type="submission" date="2016-10" db="EMBL/GenBank/DDBJ databases">
        <authorList>
            <person name="de Groot N.N."/>
        </authorList>
    </citation>
    <scope>NUCLEOTIDE SEQUENCE [LARGE SCALE GENOMIC DNA]</scope>
    <source>
        <strain evidence="3 4">DSM 23995</strain>
    </source>
</reference>
<proteinExistence type="predicted"/>
<feature type="domain" description="OLD protein-like TOPRIM" evidence="2">
    <location>
        <begin position="371"/>
        <end position="434"/>
    </location>
</feature>
<feature type="domain" description="Endonuclease GajA/Old nuclease/RecF-like AAA" evidence="1">
    <location>
        <begin position="161"/>
        <end position="324"/>
    </location>
</feature>
<gene>
    <name evidence="3" type="ORF">SAMN05192532_104115</name>
</gene>
<dbReference type="STRING" id="930128.SAMN05192532_104115"/>
<dbReference type="RefSeq" id="WP_091661277.1">
    <property type="nucleotide sequence ID" value="NZ_FONT01000004.1"/>
</dbReference>
<dbReference type="AlphaFoldDB" id="A0A1I2DJA0"/>
<keyword evidence="4" id="KW-1185">Reference proteome</keyword>
<dbReference type="InterPro" id="IPR034139">
    <property type="entry name" value="TOPRIM_OLD"/>
</dbReference>
<dbReference type="EMBL" id="FONT01000004">
    <property type="protein sequence ID" value="SFE80695.1"/>
    <property type="molecule type" value="Genomic_DNA"/>
</dbReference>
<dbReference type="InterPro" id="IPR041685">
    <property type="entry name" value="AAA_GajA/Old/RecF-like"/>
</dbReference>
<evidence type="ECO:0000313" key="4">
    <source>
        <dbReference type="Proteomes" id="UP000199516"/>
    </source>
</evidence>
<dbReference type="SUPFAM" id="SSF52540">
    <property type="entry name" value="P-loop containing nucleoside triphosphate hydrolases"/>
    <property type="match status" value="1"/>
</dbReference>
<keyword evidence="3" id="KW-0540">Nuclease</keyword>
<keyword evidence="3" id="KW-0378">Hydrolase</keyword>
<keyword evidence="3" id="KW-0255">Endonuclease</keyword>
<dbReference type="CDD" id="cd01026">
    <property type="entry name" value="TOPRIM_OLD"/>
    <property type="match status" value="1"/>
</dbReference>
<evidence type="ECO:0000259" key="2">
    <source>
        <dbReference type="Pfam" id="PF20469"/>
    </source>
</evidence>
<dbReference type="GO" id="GO:0004519">
    <property type="term" value="F:endonuclease activity"/>
    <property type="evidence" value="ECO:0007669"/>
    <property type="project" value="UniProtKB-KW"/>
</dbReference>
<sequence>MKFEKLHIKNFRNFKDVTVDLSNKNVVFGMNDVGKTNFLYAIRFLFDKQMRKNGFTDTDFYQNDTSNQIQITVKLDLSDYEESTDTKKLVAKAKDARTSEQLNSFYIRINSEYLESEGYGEPLLYWGSDLDNLQEIPSRGISFTLDSLFKVVYVTPLIELNSIFNKNKKALFDESRENDSDKQIMDDIKGLTTDLNNKIGAMSVIQGFQTDITEEYKTFKNEKINVEVKSEMAIRGFYSDLIPYIKRDGDENYYPTSGDGRKKILSYSILNYITKKEHEDKIVIYLIEEPENSLHRSMQIALSKQLFKKDNYKYFFMSTHSPELLYEMEDNRLIRIHSKDKIVCDSYLYNIEDLYRNVKRKLNKDMASAVFSNKVLLVEGPSERVLFEKILDEIYPEYELDGGFILEVGGIYFSKYVETLSALGITVLVKTDNDLKKKKGSENEYELLGINRCLKLMGEKELNNITVEVSSDMSKKEKERILTTRKKELFTQNQEIVQSLIDNKIYLSEVDLENDLSIIIGSDFDYDIVKYLQESKLFNMAEFINSLDEELCRSVFDSAEFRCLRDMVSDE</sequence>
<name>A0A1I2DJA0_9BACI</name>
<protein>
    <submittedName>
        <fullName evidence="3">Putative ATP-dependent endonuclease of the OLD family</fullName>
    </submittedName>
</protein>
<dbReference type="Gene3D" id="3.40.50.300">
    <property type="entry name" value="P-loop containing nucleotide triphosphate hydrolases"/>
    <property type="match status" value="1"/>
</dbReference>
<dbReference type="OrthoDB" id="308933at2"/>